<dbReference type="AlphaFoldDB" id="A0ABD2A8G7"/>
<organism evidence="1 2">
    <name type="scientific">Vespula squamosa</name>
    <name type="common">Southern yellow jacket</name>
    <name type="synonym">Wasp</name>
    <dbReference type="NCBI Taxonomy" id="30214"/>
    <lineage>
        <taxon>Eukaryota</taxon>
        <taxon>Metazoa</taxon>
        <taxon>Ecdysozoa</taxon>
        <taxon>Arthropoda</taxon>
        <taxon>Hexapoda</taxon>
        <taxon>Insecta</taxon>
        <taxon>Pterygota</taxon>
        <taxon>Neoptera</taxon>
        <taxon>Endopterygota</taxon>
        <taxon>Hymenoptera</taxon>
        <taxon>Apocrita</taxon>
        <taxon>Aculeata</taxon>
        <taxon>Vespoidea</taxon>
        <taxon>Vespidae</taxon>
        <taxon>Vespinae</taxon>
        <taxon>Vespula</taxon>
    </lineage>
</organism>
<dbReference type="Proteomes" id="UP001607302">
    <property type="component" value="Unassembled WGS sequence"/>
</dbReference>
<sequence length="115" mass="12440">MTTTIDFTDQGGSQDKIADCGFISETLLRPSTVIVYSISNDSTKAIKKNIQGTYSPLWYFHSRVSTLLATPTTPTAAAAAATATATMGTSFRNALHPRISANSIWQQLVARLRDD</sequence>
<protein>
    <submittedName>
        <fullName evidence="1">Uncharacterized protein</fullName>
    </submittedName>
</protein>
<gene>
    <name evidence="1" type="ORF">V1478_013706</name>
</gene>
<evidence type="ECO:0000313" key="1">
    <source>
        <dbReference type="EMBL" id="KAL2716030.1"/>
    </source>
</evidence>
<accession>A0ABD2A8G7</accession>
<proteinExistence type="predicted"/>
<comment type="caution">
    <text evidence="1">The sequence shown here is derived from an EMBL/GenBank/DDBJ whole genome shotgun (WGS) entry which is preliminary data.</text>
</comment>
<reference evidence="1 2" key="1">
    <citation type="journal article" date="2024" name="Ann. Entomol. Soc. Am.">
        <title>Genomic analyses of the southern and eastern yellowjacket wasps (Hymenoptera: Vespidae) reveal evolutionary signatures of social life.</title>
        <authorList>
            <person name="Catto M.A."/>
            <person name="Caine P.B."/>
            <person name="Orr S.E."/>
            <person name="Hunt B.G."/>
            <person name="Goodisman M.A.D."/>
        </authorList>
    </citation>
    <scope>NUCLEOTIDE SEQUENCE [LARGE SCALE GENOMIC DNA]</scope>
    <source>
        <strain evidence="1">233</strain>
        <tissue evidence="1">Head and thorax</tissue>
    </source>
</reference>
<keyword evidence="2" id="KW-1185">Reference proteome</keyword>
<evidence type="ECO:0000313" key="2">
    <source>
        <dbReference type="Proteomes" id="UP001607302"/>
    </source>
</evidence>
<dbReference type="EMBL" id="JAUDFV010000154">
    <property type="protein sequence ID" value="KAL2716030.1"/>
    <property type="molecule type" value="Genomic_DNA"/>
</dbReference>
<name>A0ABD2A8G7_VESSQ</name>